<accession>A0A429ZCF2</accession>
<proteinExistence type="predicted"/>
<evidence type="ECO:0000313" key="6">
    <source>
        <dbReference type="Proteomes" id="UP000288490"/>
    </source>
</evidence>
<evidence type="ECO:0000313" key="5">
    <source>
        <dbReference type="EMBL" id="RST91345.1"/>
    </source>
</evidence>
<dbReference type="CDD" id="cd00371">
    <property type="entry name" value="HMA"/>
    <property type="match status" value="1"/>
</dbReference>
<evidence type="ECO:0000256" key="3">
    <source>
        <dbReference type="ARBA" id="ARBA00023008"/>
    </source>
</evidence>
<evidence type="ECO:0000256" key="2">
    <source>
        <dbReference type="ARBA" id="ARBA00022723"/>
    </source>
</evidence>
<dbReference type="Pfam" id="PF00403">
    <property type="entry name" value="HMA"/>
    <property type="match status" value="1"/>
</dbReference>
<dbReference type="SUPFAM" id="SSF55008">
    <property type="entry name" value="HMA, heavy metal-associated domain"/>
    <property type="match status" value="1"/>
</dbReference>
<dbReference type="PROSITE" id="PS50846">
    <property type="entry name" value="HMA_2"/>
    <property type="match status" value="1"/>
</dbReference>
<dbReference type="PANTHER" id="PTHR46594:SF4">
    <property type="entry name" value="P-TYPE CATION-TRANSPORTING ATPASE"/>
    <property type="match status" value="1"/>
</dbReference>
<gene>
    <name evidence="5" type="ORF">CBF36_10210</name>
</gene>
<evidence type="ECO:0000259" key="4">
    <source>
        <dbReference type="PROSITE" id="PS50846"/>
    </source>
</evidence>
<dbReference type="InterPro" id="IPR017969">
    <property type="entry name" value="Heavy-metal-associated_CS"/>
</dbReference>
<dbReference type="InterPro" id="IPR036163">
    <property type="entry name" value="HMA_dom_sf"/>
</dbReference>
<protein>
    <recommendedName>
        <fullName evidence="1">Copper chaperone CopZ</fullName>
    </recommendedName>
</protein>
<keyword evidence="6" id="KW-1185">Reference proteome</keyword>
<dbReference type="InterPro" id="IPR006122">
    <property type="entry name" value="HMA_Cu_ion-bd"/>
</dbReference>
<organism evidence="5 6">
    <name type="scientific">Vagococcus bubulae</name>
    <dbReference type="NCBI Taxonomy" id="1977868"/>
    <lineage>
        <taxon>Bacteria</taxon>
        <taxon>Bacillati</taxon>
        <taxon>Bacillota</taxon>
        <taxon>Bacilli</taxon>
        <taxon>Lactobacillales</taxon>
        <taxon>Enterococcaceae</taxon>
        <taxon>Vagococcus</taxon>
    </lineage>
</organism>
<dbReference type="EMBL" id="NGJT01000024">
    <property type="protein sequence ID" value="RST91345.1"/>
    <property type="molecule type" value="Genomic_DNA"/>
</dbReference>
<dbReference type="Gene3D" id="3.30.70.100">
    <property type="match status" value="1"/>
</dbReference>
<dbReference type="GO" id="GO:0005507">
    <property type="term" value="F:copper ion binding"/>
    <property type="evidence" value="ECO:0007669"/>
    <property type="project" value="InterPro"/>
</dbReference>
<dbReference type="InterPro" id="IPR001802">
    <property type="entry name" value="MerP/CopZ"/>
</dbReference>
<dbReference type="AlphaFoldDB" id="A0A429ZCF2"/>
<name>A0A429ZCF2_9ENTE</name>
<keyword evidence="2" id="KW-0479">Metal-binding</keyword>
<keyword evidence="3" id="KW-0186">Copper</keyword>
<dbReference type="NCBIfam" id="TIGR00003">
    <property type="entry name" value="copper ion binding protein"/>
    <property type="match status" value="1"/>
</dbReference>
<dbReference type="PANTHER" id="PTHR46594">
    <property type="entry name" value="P-TYPE CATION-TRANSPORTING ATPASE"/>
    <property type="match status" value="1"/>
</dbReference>
<dbReference type="Proteomes" id="UP000288490">
    <property type="component" value="Unassembled WGS sequence"/>
</dbReference>
<dbReference type="PRINTS" id="PR00946">
    <property type="entry name" value="HGSCAVENGER"/>
</dbReference>
<feature type="domain" description="HMA" evidence="4">
    <location>
        <begin position="1"/>
        <end position="67"/>
    </location>
</feature>
<dbReference type="PROSITE" id="PS01047">
    <property type="entry name" value="HMA_1"/>
    <property type="match status" value="1"/>
</dbReference>
<dbReference type="FunFam" id="3.30.70.100:FF:000005">
    <property type="entry name" value="Copper-exporting P-type ATPase A"/>
    <property type="match status" value="1"/>
</dbReference>
<dbReference type="InterPro" id="IPR006121">
    <property type="entry name" value="HMA_dom"/>
</dbReference>
<comment type="caution">
    <text evidence="5">The sequence shown here is derived from an EMBL/GenBank/DDBJ whole genome shotgun (WGS) entry which is preliminary data.</text>
</comment>
<sequence>MKQKISIDGMNCGHCKARVEKGLSGIEGVQEVNVSLENKEANVAFDESKVAINDLVEKIEDLGFTTTI</sequence>
<dbReference type="RefSeq" id="WP_125958329.1">
    <property type="nucleotide sequence ID" value="NZ_JAQEJV010000021.1"/>
</dbReference>
<evidence type="ECO:0000256" key="1">
    <source>
        <dbReference type="ARBA" id="ARBA00015313"/>
    </source>
</evidence>
<dbReference type="OrthoDB" id="9813965at2"/>
<reference evidence="5 6" key="1">
    <citation type="submission" date="2017-05" db="EMBL/GenBank/DDBJ databases">
        <title>Vagococcus spp. assemblies.</title>
        <authorList>
            <person name="Gulvik C.A."/>
        </authorList>
    </citation>
    <scope>NUCLEOTIDE SEQUENCE [LARGE SCALE GENOMIC DNA]</scope>
    <source>
        <strain evidence="5 6">SS1994</strain>
    </source>
</reference>